<protein>
    <submittedName>
        <fullName evidence="3">AtoE protein</fullName>
    </submittedName>
</protein>
<feature type="transmembrane region" description="Helical" evidence="2">
    <location>
        <begin position="319"/>
        <end position="339"/>
    </location>
</feature>
<dbReference type="RefSeq" id="WP_043919309.1">
    <property type="nucleotide sequence ID" value="NZ_FZPF01000011.1"/>
</dbReference>
<evidence type="ECO:0000256" key="2">
    <source>
        <dbReference type="SAM" id="Phobius"/>
    </source>
</evidence>
<feature type="transmembrane region" description="Helical" evidence="2">
    <location>
        <begin position="345"/>
        <end position="370"/>
    </location>
</feature>
<dbReference type="OrthoDB" id="9342495at2"/>
<reference evidence="3 4" key="1">
    <citation type="submission" date="2015-02" db="EMBL/GenBank/DDBJ databases">
        <title>Genome Sequence of Jannaschia aquimarina DSM28248, a member of the Roseobacter clade.</title>
        <authorList>
            <person name="Voget S."/>
            <person name="Daniel R."/>
        </authorList>
    </citation>
    <scope>NUCLEOTIDE SEQUENCE [LARGE SCALE GENOMIC DNA]</scope>
    <source>
        <strain evidence="3 4">GSW-M26</strain>
    </source>
</reference>
<feature type="transmembrane region" description="Helical" evidence="2">
    <location>
        <begin position="289"/>
        <end position="307"/>
    </location>
</feature>
<dbReference type="PANTHER" id="PTHR41983:SF2">
    <property type="entry name" value="SHORT-CHAIN FATTY ACID TRANSPORTER-RELATED"/>
    <property type="match status" value="1"/>
</dbReference>
<dbReference type="EMBL" id="JYFE01000044">
    <property type="protein sequence ID" value="KIT15768.1"/>
    <property type="molecule type" value="Genomic_DNA"/>
</dbReference>
<feature type="transmembrane region" description="Helical" evidence="2">
    <location>
        <begin position="108"/>
        <end position="135"/>
    </location>
</feature>
<feature type="compositionally biased region" description="Low complexity" evidence="1">
    <location>
        <begin position="240"/>
        <end position="249"/>
    </location>
</feature>
<dbReference type="AlphaFoldDB" id="A0A0D1D751"/>
<proteinExistence type="predicted"/>
<evidence type="ECO:0000313" key="3">
    <source>
        <dbReference type="EMBL" id="KIT15768.1"/>
    </source>
</evidence>
<name>A0A0D1D751_9RHOB</name>
<keyword evidence="2" id="KW-1133">Transmembrane helix</keyword>
<feature type="region of interest" description="Disordered" evidence="1">
    <location>
        <begin position="227"/>
        <end position="249"/>
    </location>
</feature>
<dbReference type="GO" id="GO:0005886">
    <property type="term" value="C:plasma membrane"/>
    <property type="evidence" value="ECO:0007669"/>
    <property type="project" value="TreeGrafter"/>
</dbReference>
<dbReference type="PANTHER" id="PTHR41983">
    <property type="entry name" value="SHORT-CHAIN FATTY ACID TRANSPORTER-RELATED"/>
    <property type="match status" value="1"/>
</dbReference>
<feature type="transmembrane region" description="Helical" evidence="2">
    <location>
        <begin position="147"/>
        <end position="173"/>
    </location>
</feature>
<organism evidence="3 4">
    <name type="scientific">Jannaschia aquimarina</name>
    <dbReference type="NCBI Taxonomy" id="935700"/>
    <lineage>
        <taxon>Bacteria</taxon>
        <taxon>Pseudomonadati</taxon>
        <taxon>Pseudomonadota</taxon>
        <taxon>Alphaproteobacteria</taxon>
        <taxon>Rhodobacterales</taxon>
        <taxon>Roseobacteraceae</taxon>
        <taxon>Jannaschia</taxon>
    </lineage>
</organism>
<feature type="transmembrane region" description="Helical" evidence="2">
    <location>
        <begin position="193"/>
        <end position="212"/>
    </location>
</feature>
<keyword evidence="4" id="KW-1185">Reference proteome</keyword>
<sequence length="454" mass="47616">MTDRSAQPAEKGAIGRLTGALDSFIGRWLPEPLVIVIALTFLVFIAGLLAGNGPVEMVGHFGDGFWDLLTFAMQMALVLVTGFVVASTPLFERALGRLARVAQTPGQAILLVTAVSLAACFVNWGFGLVIGALFAKRLAREVPDTDYRVLIASGYSGFLVWHAGLSGSIPLTAATPGNFLEDEIGLIPTSETIFSSANLILLAIIAIGLPFLNRMMLNHGGRTVRSGDLRIDDDPEDPTARAAPQPRTPAQRLEQSRWLGWTAGLFGLSFVVILIVRGEFALTLDTVNFVFLFAALALHGSARNFLIALDEAVKGVGGILIQFPFYAGIMGMMVGSGLAAGLTDLFVAGANATILPLLAFLSAGLVNVLVPSGGGQWAVQGPIIMPAAEALGADPARVALAVAWGDAWTNMIQPFWALPALAVAGLSARDIMGFCVLVLLASGVVLGLGLTFLP</sequence>
<evidence type="ECO:0000256" key="1">
    <source>
        <dbReference type="SAM" id="MobiDB-lite"/>
    </source>
</evidence>
<feature type="transmembrane region" description="Helical" evidence="2">
    <location>
        <begin position="33"/>
        <end position="53"/>
    </location>
</feature>
<dbReference type="STRING" id="935700.jaqu_25100"/>
<dbReference type="PATRIC" id="fig|935700.4.peg.2587"/>
<dbReference type="Pfam" id="PF02667">
    <property type="entry name" value="SCFA_trans"/>
    <property type="match status" value="1"/>
</dbReference>
<feature type="transmembrane region" description="Helical" evidence="2">
    <location>
        <begin position="65"/>
        <end position="88"/>
    </location>
</feature>
<keyword evidence="2" id="KW-0812">Transmembrane</keyword>
<gene>
    <name evidence="3" type="primary">atoE</name>
    <name evidence="3" type="ORF">jaqu_25100</name>
</gene>
<dbReference type="InterPro" id="IPR006160">
    <property type="entry name" value="SCFA_transpt_AtoE"/>
</dbReference>
<keyword evidence="2" id="KW-0472">Membrane</keyword>
<feature type="transmembrane region" description="Helical" evidence="2">
    <location>
        <begin position="431"/>
        <end position="453"/>
    </location>
</feature>
<accession>A0A0D1D751</accession>
<dbReference type="Proteomes" id="UP000032232">
    <property type="component" value="Unassembled WGS sequence"/>
</dbReference>
<feature type="transmembrane region" description="Helical" evidence="2">
    <location>
        <begin position="258"/>
        <end position="277"/>
    </location>
</feature>
<evidence type="ECO:0000313" key="4">
    <source>
        <dbReference type="Proteomes" id="UP000032232"/>
    </source>
</evidence>
<comment type="caution">
    <text evidence="3">The sequence shown here is derived from an EMBL/GenBank/DDBJ whole genome shotgun (WGS) entry which is preliminary data.</text>
</comment>